<dbReference type="SUPFAM" id="SSF52972">
    <property type="entry name" value="ITPase-like"/>
    <property type="match status" value="1"/>
</dbReference>
<dbReference type="KEGG" id="dko:I596_1009"/>
<evidence type="ECO:0000256" key="3">
    <source>
        <dbReference type="ARBA" id="ARBA00022723"/>
    </source>
</evidence>
<gene>
    <name evidence="12" type="ORF">I596_1009</name>
</gene>
<dbReference type="FunFam" id="3.90.950.10:FF:000001">
    <property type="entry name" value="dITP/XTP pyrophosphatase"/>
    <property type="match status" value="1"/>
</dbReference>
<dbReference type="GO" id="GO:0000166">
    <property type="term" value="F:nucleotide binding"/>
    <property type="evidence" value="ECO:0007669"/>
    <property type="project" value="UniProtKB-KW"/>
</dbReference>
<feature type="binding site" evidence="10">
    <location>
        <position position="39"/>
    </location>
    <ligand>
        <name>Mg(2+)</name>
        <dbReference type="ChEBI" id="CHEBI:18420"/>
    </ligand>
</feature>
<accession>A0A160DS08</accession>
<evidence type="ECO:0000256" key="5">
    <source>
        <dbReference type="ARBA" id="ARBA00022801"/>
    </source>
</evidence>
<proteinExistence type="inferred from homology"/>
<feature type="binding site" evidence="10">
    <location>
        <position position="68"/>
    </location>
    <ligand>
        <name>Mg(2+)</name>
        <dbReference type="ChEBI" id="CHEBI:18420"/>
    </ligand>
</feature>
<sequence length="202" mass="20668">MKLVLASSNAGKLDEIHAILADVGVELIAQSALGIDDAEETGATFVENALLKARHAARQSGLPALADDSGLCVDALGGAPGLLSARYAGRHGDSAANIARLLEALHGVPPDRRGAHFHCTLVLLRAPDEPAPLIAEGRWAGAILAAPRGTGGHGYDPVFLDPASGRSAAELDPAAKNAVSHRGRALAQLRRYLEAGASAAFG</sequence>
<dbReference type="GO" id="GO:0046872">
    <property type="term" value="F:metal ion binding"/>
    <property type="evidence" value="ECO:0007669"/>
    <property type="project" value="UniProtKB-KW"/>
</dbReference>
<evidence type="ECO:0000256" key="10">
    <source>
        <dbReference type="HAMAP-Rule" id="MF_01405"/>
    </source>
</evidence>
<dbReference type="PANTHER" id="PTHR11067">
    <property type="entry name" value="INOSINE TRIPHOSPHATE PYROPHOSPHATASE/HAM1 PROTEIN"/>
    <property type="match status" value="1"/>
</dbReference>
<dbReference type="InterPro" id="IPR020922">
    <property type="entry name" value="dITP/XTP_pyrophosphatase"/>
</dbReference>
<comment type="catalytic activity">
    <reaction evidence="8 10">
        <text>dITP + H2O = dIMP + diphosphate + H(+)</text>
        <dbReference type="Rhea" id="RHEA:28342"/>
        <dbReference type="ChEBI" id="CHEBI:15377"/>
        <dbReference type="ChEBI" id="CHEBI:15378"/>
        <dbReference type="ChEBI" id="CHEBI:33019"/>
        <dbReference type="ChEBI" id="CHEBI:61194"/>
        <dbReference type="ChEBI" id="CHEBI:61382"/>
        <dbReference type="EC" id="3.6.1.66"/>
    </reaction>
</comment>
<comment type="subunit">
    <text evidence="2 10">Homodimer.</text>
</comment>
<name>A0A160DS08_9GAMM</name>
<evidence type="ECO:0000256" key="2">
    <source>
        <dbReference type="ARBA" id="ARBA00011738"/>
    </source>
</evidence>
<dbReference type="RefSeq" id="WP_067644886.1">
    <property type="nucleotide sequence ID" value="NZ_CP015249.1"/>
</dbReference>
<comment type="similarity">
    <text evidence="1 10 11">Belongs to the HAM1 NTPase family.</text>
</comment>
<keyword evidence="3 10" id="KW-0479">Metal-binding</keyword>
<dbReference type="Proteomes" id="UP000076830">
    <property type="component" value="Chromosome"/>
</dbReference>
<dbReference type="PANTHER" id="PTHR11067:SF9">
    <property type="entry name" value="INOSINE TRIPHOSPHATE PYROPHOSPHATASE"/>
    <property type="match status" value="1"/>
</dbReference>
<feature type="binding site" evidence="10">
    <location>
        <position position="69"/>
    </location>
    <ligand>
        <name>substrate</name>
    </ligand>
</feature>
<evidence type="ECO:0000256" key="6">
    <source>
        <dbReference type="ARBA" id="ARBA00022842"/>
    </source>
</evidence>
<dbReference type="GO" id="GO:0036222">
    <property type="term" value="F:XTP diphosphatase activity"/>
    <property type="evidence" value="ECO:0007669"/>
    <property type="project" value="UniProtKB-UniRule"/>
</dbReference>
<dbReference type="PATRIC" id="fig|1300342.3.peg.986"/>
<comment type="function">
    <text evidence="10">Pyrophosphatase that catalyzes the hydrolysis of nucleoside triphosphates to their monophosphate derivatives, with a high preference for the non-canonical purine nucleotides XTP (xanthosine triphosphate), dITP (deoxyinosine triphosphate) and ITP. Seems to function as a house-cleaning enzyme that removes non-canonical purine nucleotides from the nucleotide pool, thus preventing their incorporation into DNA/RNA and avoiding chromosomal lesions.</text>
</comment>
<dbReference type="EMBL" id="CP015249">
    <property type="protein sequence ID" value="ANB17039.1"/>
    <property type="molecule type" value="Genomic_DNA"/>
</dbReference>
<comment type="catalytic activity">
    <reaction evidence="9 10">
        <text>XTP + H2O = XMP + diphosphate + H(+)</text>
        <dbReference type="Rhea" id="RHEA:28610"/>
        <dbReference type="ChEBI" id="CHEBI:15377"/>
        <dbReference type="ChEBI" id="CHEBI:15378"/>
        <dbReference type="ChEBI" id="CHEBI:33019"/>
        <dbReference type="ChEBI" id="CHEBI:57464"/>
        <dbReference type="ChEBI" id="CHEBI:61314"/>
        <dbReference type="EC" id="3.6.1.66"/>
    </reaction>
</comment>
<feature type="binding site" evidence="10">
    <location>
        <begin position="153"/>
        <end position="156"/>
    </location>
    <ligand>
        <name>substrate</name>
    </ligand>
</feature>
<dbReference type="EC" id="3.6.1.66" evidence="10"/>
<evidence type="ECO:0000313" key="12">
    <source>
        <dbReference type="EMBL" id="ANB17039.1"/>
    </source>
</evidence>
<evidence type="ECO:0000256" key="8">
    <source>
        <dbReference type="ARBA" id="ARBA00051875"/>
    </source>
</evidence>
<feature type="binding site" evidence="10">
    <location>
        <position position="176"/>
    </location>
    <ligand>
        <name>substrate</name>
    </ligand>
</feature>
<keyword evidence="6 10" id="KW-0460">Magnesium</keyword>
<feature type="binding site" evidence="10">
    <location>
        <begin position="181"/>
        <end position="182"/>
    </location>
    <ligand>
        <name>substrate</name>
    </ligand>
</feature>
<organism evidence="12 13">
    <name type="scientific">Dokdonella koreensis DS-123</name>
    <dbReference type="NCBI Taxonomy" id="1300342"/>
    <lineage>
        <taxon>Bacteria</taxon>
        <taxon>Pseudomonadati</taxon>
        <taxon>Pseudomonadota</taxon>
        <taxon>Gammaproteobacteria</taxon>
        <taxon>Lysobacterales</taxon>
        <taxon>Rhodanobacteraceae</taxon>
        <taxon>Dokdonella</taxon>
    </lineage>
</organism>
<reference evidence="12 13" key="1">
    <citation type="submission" date="2016-04" db="EMBL/GenBank/DDBJ databases">
        <title>Complete genome sequence of Dokdonella koreensis DS-123T.</title>
        <authorList>
            <person name="Kim J.F."/>
            <person name="Lee H."/>
            <person name="Kwak M.-J."/>
        </authorList>
    </citation>
    <scope>NUCLEOTIDE SEQUENCE [LARGE SCALE GENOMIC DNA]</scope>
    <source>
        <strain evidence="12 13">DS-123</strain>
    </source>
</reference>
<evidence type="ECO:0000256" key="11">
    <source>
        <dbReference type="RuleBase" id="RU003781"/>
    </source>
</evidence>
<evidence type="ECO:0000313" key="13">
    <source>
        <dbReference type="Proteomes" id="UP000076830"/>
    </source>
</evidence>
<dbReference type="OrthoDB" id="9807456at2"/>
<dbReference type="InterPro" id="IPR029001">
    <property type="entry name" value="ITPase-like_fam"/>
</dbReference>
<feature type="active site" description="Proton acceptor" evidence="10">
    <location>
        <position position="68"/>
    </location>
</feature>
<evidence type="ECO:0000256" key="7">
    <source>
        <dbReference type="ARBA" id="ARBA00023080"/>
    </source>
</evidence>
<evidence type="ECO:0000256" key="9">
    <source>
        <dbReference type="ARBA" id="ARBA00052017"/>
    </source>
</evidence>
<dbReference type="Gene3D" id="3.90.950.10">
    <property type="match status" value="1"/>
</dbReference>
<dbReference type="HAMAP" id="MF_01405">
    <property type="entry name" value="Non_canon_purine_NTPase"/>
    <property type="match status" value="1"/>
</dbReference>
<dbReference type="GO" id="GO:0035870">
    <property type="term" value="F:dITP diphosphatase activity"/>
    <property type="evidence" value="ECO:0007669"/>
    <property type="project" value="UniProtKB-UniRule"/>
</dbReference>
<evidence type="ECO:0000256" key="1">
    <source>
        <dbReference type="ARBA" id="ARBA00008023"/>
    </source>
</evidence>
<dbReference type="GO" id="GO:0036220">
    <property type="term" value="F:ITP diphosphatase activity"/>
    <property type="evidence" value="ECO:0007669"/>
    <property type="project" value="UniProtKB-UniRule"/>
</dbReference>
<feature type="binding site" evidence="10">
    <location>
        <begin position="7"/>
        <end position="12"/>
    </location>
    <ligand>
        <name>substrate</name>
    </ligand>
</feature>
<keyword evidence="4 10" id="KW-0547">Nucleotide-binding</keyword>
<comment type="catalytic activity">
    <reaction evidence="10">
        <text>ITP + H2O = IMP + diphosphate + H(+)</text>
        <dbReference type="Rhea" id="RHEA:29399"/>
        <dbReference type="ChEBI" id="CHEBI:15377"/>
        <dbReference type="ChEBI" id="CHEBI:15378"/>
        <dbReference type="ChEBI" id="CHEBI:33019"/>
        <dbReference type="ChEBI" id="CHEBI:58053"/>
        <dbReference type="ChEBI" id="CHEBI:61402"/>
        <dbReference type="EC" id="3.6.1.66"/>
    </reaction>
</comment>
<dbReference type="NCBIfam" id="TIGR00042">
    <property type="entry name" value="RdgB/HAM1 family non-canonical purine NTP pyrophosphatase"/>
    <property type="match status" value="1"/>
</dbReference>
<keyword evidence="7 10" id="KW-0546">Nucleotide metabolism</keyword>
<dbReference type="InterPro" id="IPR002637">
    <property type="entry name" value="RdgB/HAM1"/>
</dbReference>
<dbReference type="Pfam" id="PF01725">
    <property type="entry name" value="Ham1p_like"/>
    <property type="match status" value="1"/>
</dbReference>
<comment type="cofactor">
    <cofactor evidence="10">
        <name>Mg(2+)</name>
        <dbReference type="ChEBI" id="CHEBI:18420"/>
    </cofactor>
    <text evidence="10">Binds 1 Mg(2+) ion per subunit.</text>
</comment>
<dbReference type="GO" id="GO:0009117">
    <property type="term" value="P:nucleotide metabolic process"/>
    <property type="evidence" value="ECO:0007669"/>
    <property type="project" value="UniProtKB-KW"/>
</dbReference>
<dbReference type="STRING" id="1300342.I596_1009"/>
<dbReference type="CDD" id="cd00515">
    <property type="entry name" value="HAM1"/>
    <property type="match status" value="1"/>
</dbReference>
<dbReference type="GO" id="GO:0009146">
    <property type="term" value="P:purine nucleoside triphosphate catabolic process"/>
    <property type="evidence" value="ECO:0007669"/>
    <property type="project" value="UniProtKB-UniRule"/>
</dbReference>
<dbReference type="GO" id="GO:0017111">
    <property type="term" value="F:ribonucleoside triphosphate phosphatase activity"/>
    <property type="evidence" value="ECO:0007669"/>
    <property type="project" value="InterPro"/>
</dbReference>
<dbReference type="AlphaFoldDB" id="A0A160DS08"/>
<dbReference type="GO" id="GO:0005829">
    <property type="term" value="C:cytosol"/>
    <property type="evidence" value="ECO:0007669"/>
    <property type="project" value="TreeGrafter"/>
</dbReference>
<keyword evidence="13" id="KW-1185">Reference proteome</keyword>
<protein>
    <recommendedName>
        <fullName evidence="10">dITP/XTP pyrophosphatase</fullName>
        <ecNumber evidence="10">3.6.1.66</ecNumber>
    </recommendedName>
    <alternativeName>
        <fullName evidence="10">Non-canonical purine NTP pyrophosphatase</fullName>
    </alternativeName>
    <alternativeName>
        <fullName evidence="10">Non-standard purine NTP pyrophosphatase</fullName>
    </alternativeName>
    <alternativeName>
        <fullName evidence="10">Nucleoside-triphosphate diphosphatase</fullName>
    </alternativeName>
    <alternativeName>
        <fullName evidence="10">Nucleoside-triphosphate pyrophosphatase</fullName>
        <shortName evidence="10">NTPase</shortName>
    </alternativeName>
</protein>
<evidence type="ECO:0000256" key="4">
    <source>
        <dbReference type="ARBA" id="ARBA00022741"/>
    </source>
</evidence>
<keyword evidence="5 10" id="KW-0378">Hydrolase</keyword>